<dbReference type="SUPFAM" id="SSF53613">
    <property type="entry name" value="Ribokinase-like"/>
    <property type="match status" value="1"/>
</dbReference>
<dbReference type="GO" id="GO:0052856">
    <property type="term" value="F:NAD(P)HX epimerase activity"/>
    <property type="evidence" value="ECO:0007669"/>
    <property type="project" value="UniProtKB-UniRule"/>
</dbReference>
<comment type="function">
    <text evidence="18">Catalyzes the epimerization of the S- and R-forms of NAD(P)HX, a damaged form of NAD(P)H that is a result of enzymatic or heat-dependent hydration. This is a prerequisite for the S-specific NAD(P)H-hydrate dehydratase to allow the repair of both epimers of NAD(P)HX.</text>
</comment>
<keyword evidence="13" id="KW-0511">Multifunctional enzyme</keyword>
<keyword evidence="5 18" id="KW-0479">Metal-binding</keyword>
<evidence type="ECO:0000256" key="4">
    <source>
        <dbReference type="ARBA" id="ARBA00009524"/>
    </source>
</evidence>
<comment type="caution">
    <text evidence="18">Lacks conserved residue(s) required for the propagation of feature annotation.</text>
</comment>
<evidence type="ECO:0000256" key="6">
    <source>
        <dbReference type="ARBA" id="ARBA00022741"/>
    </source>
</evidence>
<accession>A0A2P5Z9W5</accession>
<dbReference type="InterPro" id="IPR000631">
    <property type="entry name" value="CARKD"/>
</dbReference>
<reference evidence="22 23" key="1">
    <citation type="submission" date="2016-08" db="EMBL/GenBank/DDBJ databases">
        <authorList>
            <person name="Seilhamer J.J."/>
        </authorList>
    </citation>
    <scope>NUCLEOTIDE SEQUENCE [LARGE SCALE GENOMIC DNA]</scope>
    <source>
        <strain evidence="22 23">CFBP4641</strain>
    </source>
</reference>
<feature type="binding site" evidence="17">
    <location>
        <begin position="404"/>
        <end position="408"/>
    </location>
    <ligand>
        <name>AMP</name>
        <dbReference type="ChEBI" id="CHEBI:456215"/>
    </ligand>
</feature>
<feature type="domain" description="YjeF N-terminal" evidence="21">
    <location>
        <begin position="13"/>
        <end position="214"/>
    </location>
</feature>
<dbReference type="EC" id="4.2.1.136" evidence="19"/>
<keyword evidence="12 17" id="KW-0456">Lyase</keyword>
<feature type="binding site" evidence="17">
    <location>
        <position position="433"/>
    </location>
    <ligand>
        <name>AMP</name>
        <dbReference type="ChEBI" id="CHEBI:456215"/>
    </ligand>
</feature>
<dbReference type="PROSITE" id="PS01049">
    <property type="entry name" value="YJEF_C_1"/>
    <property type="match status" value="1"/>
</dbReference>
<dbReference type="NCBIfam" id="TIGR00197">
    <property type="entry name" value="yjeF_nterm"/>
    <property type="match status" value="1"/>
</dbReference>
<comment type="function">
    <text evidence="17">Catalyzes the dehydration of the S-form of NAD(P)HX at the expense of ADP, which is converted to AMP. Together with NAD(P)HX epimerase, which catalyzes the epimerization of the S- and R-forms, the enzyme allows the repair of both epimers of NAD(P)HX, a damaged form of NAD(P)H that is a result of enzymatic or heat-dependent hydration.</text>
</comment>
<feature type="binding site" evidence="18">
    <location>
        <begin position="128"/>
        <end position="134"/>
    </location>
    <ligand>
        <name>(6S)-NADPHX</name>
        <dbReference type="ChEBI" id="CHEBI:64076"/>
    </ligand>
</feature>
<evidence type="ECO:0000256" key="13">
    <source>
        <dbReference type="ARBA" id="ARBA00023268"/>
    </source>
</evidence>
<feature type="binding site" evidence="17">
    <location>
        <position position="320"/>
    </location>
    <ligand>
        <name>(6S)-NADPHX</name>
        <dbReference type="ChEBI" id="CHEBI:64076"/>
    </ligand>
</feature>
<dbReference type="CDD" id="cd01171">
    <property type="entry name" value="YXKO-related"/>
    <property type="match status" value="1"/>
</dbReference>
<comment type="catalytic activity">
    <reaction evidence="15 17 19">
        <text>(6S)-NADHX + ADP = AMP + phosphate + NADH + H(+)</text>
        <dbReference type="Rhea" id="RHEA:32223"/>
        <dbReference type="ChEBI" id="CHEBI:15378"/>
        <dbReference type="ChEBI" id="CHEBI:43474"/>
        <dbReference type="ChEBI" id="CHEBI:57945"/>
        <dbReference type="ChEBI" id="CHEBI:64074"/>
        <dbReference type="ChEBI" id="CHEBI:456215"/>
        <dbReference type="ChEBI" id="CHEBI:456216"/>
        <dbReference type="EC" id="4.2.1.136"/>
    </reaction>
</comment>
<evidence type="ECO:0000256" key="12">
    <source>
        <dbReference type="ARBA" id="ARBA00023239"/>
    </source>
</evidence>
<dbReference type="GO" id="GO:0046872">
    <property type="term" value="F:metal ion binding"/>
    <property type="evidence" value="ECO:0007669"/>
    <property type="project" value="UniProtKB-UniRule"/>
</dbReference>
<dbReference type="PIRSF" id="PIRSF017184">
    <property type="entry name" value="Nnr"/>
    <property type="match status" value="1"/>
</dbReference>
<comment type="similarity">
    <text evidence="17">Belongs to the NnrD/CARKD family.</text>
</comment>
<dbReference type="EC" id="5.1.99.6" evidence="19"/>
<keyword evidence="11 18" id="KW-0413">Isomerase</keyword>
<comment type="cofactor">
    <cofactor evidence="17">
        <name>Mg(2+)</name>
        <dbReference type="ChEBI" id="CHEBI:18420"/>
    </cofactor>
</comment>
<evidence type="ECO:0000256" key="15">
    <source>
        <dbReference type="ARBA" id="ARBA00048238"/>
    </source>
</evidence>
<evidence type="ECO:0000256" key="3">
    <source>
        <dbReference type="ARBA" id="ARBA00006001"/>
    </source>
</evidence>
<dbReference type="InterPro" id="IPR030677">
    <property type="entry name" value="Nnr"/>
</dbReference>
<dbReference type="OrthoDB" id="9806925at2"/>
<evidence type="ECO:0000256" key="16">
    <source>
        <dbReference type="ARBA" id="ARBA00049209"/>
    </source>
</evidence>
<evidence type="ECO:0000256" key="1">
    <source>
        <dbReference type="ARBA" id="ARBA00000013"/>
    </source>
</evidence>
<dbReference type="PANTHER" id="PTHR12592:SF0">
    <property type="entry name" value="ATP-DEPENDENT (S)-NAD(P)H-HYDRATE DEHYDRATASE"/>
    <property type="match status" value="1"/>
</dbReference>
<keyword evidence="9 18" id="KW-0630">Potassium</keyword>
<dbReference type="NCBIfam" id="TIGR00196">
    <property type="entry name" value="yjeF_cterm"/>
    <property type="match status" value="1"/>
</dbReference>
<keyword evidence="7 17" id="KW-0067">ATP-binding</keyword>
<dbReference type="PROSITE" id="PS51383">
    <property type="entry name" value="YJEF_C_3"/>
    <property type="match status" value="1"/>
</dbReference>
<keyword evidence="10 17" id="KW-0520">NAD</keyword>
<feature type="binding site" evidence="18">
    <location>
        <position position="124"/>
    </location>
    <ligand>
        <name>K(+)</name>
        <dbReference type="ChEBI" id="CHEBI:29103"/>
    </ligand>
</feature>
<dbReference type="PANTHER" id="PTHR12592">
    <property type="entry name" value="ATP-DEPENDENT (S)-NAD(P)H-HYDRATE DEHYDRATASE FAMILY MEMBER"/>
    <property type="match status" value="1"/>
</dbReference>
<dbReference type="EMBL" id="MDEK01000001">
    <property type="protein sequence ID" value="PPU85371.1"/>
    <property type="molecule type" value="Genomic_DNA"/>
</dbReference>
<dbReference type="InterPro" id="IPR029056">
    <property type="entry name" value="Ribokinase-like"/>
</dbReference>
<feature type="domain" description="YjeF C-terminal" evidence="20">
    <location>
        <begin position="224"/>
        <end position="492"/>
    </location>
</feature>
<evidence type="ECO:0000259" key="21">
    <source>
        <dbReference type="PROSITE" id="PS51385"/>
    </source>
</evidence>
<comment type="catalytic activity">
    <reaction evidence="16 17 19">
        <text>(6S)-NADPHX + ADP = AMP + phosphate + NADPH + H(+)</text>
        <dbReference type="Rhea" id="RHEA:32235"/>
        <dbReference type="ChEBI" id="CHEBI:15378"/>
        <dbReference type="ChEBI" id="CHEBI:43474"/>
        <dbReference type="ChEBI" id="CHEBI:57783"/>
        <dbReference type="ChEBI" id="CHEBI:64076"/>
        <dbReference type="ChEBI" id="CHEBI:456215"/>
        <dbReference type="ChEBI" id="CHEBI:456216"/>
        <dbReference type="EC" id="4.2.1.136"/>
    </reaction>
</comment>
<comment type="function">
    <text evidence="14 19">Bifunctional enzyme that catalyzes the epimerization of the S- and R-forms of NAD(P)HX and the dehydration of the S-form of NAD(P)HX at the expense of ADP, which is converted to AMP. This allows the repair of both epimers of NAD(P)HX, a damaged form of NAD(P)H that is a result of enzymatic or heat-dependent hydration.</text>
</comment>
<comment type="cofactor">
    <cofactor evidence="18 19">
        <name>K(+)</name>
        <dbReference type="ChEBI" id="CHEBI:29103"/>
    </cofactor>
    <text evidence="18 19">Binds 1 potassium ion per subunit.</text>
</comment>
<comment type="similarity">
    <text evidence="18">Belongs to the NnrE/AIBP family.</text>
</comment>
<feature type="binding site" evidence="17">
    <location>
        <position position="259"/>
    </location>
    <ligand>
        <name>(6S)-NADPHX</name>
        <dbReference type="ChEBI" id="CHEBI:64076"/>
    </ligand>
</feature>
<gene>
    <name evidence="18" type="primary">nnrE</name>
    <name evidence="17" type="synonym">nnrD</name>
    <name evidence="22" type="ORF">XsacCFBP4641_01915</name>
</gene>
<sequence>MYDCFDLYATAAARRIDAQATALLGGDGYTLMQRAGQAAWQTLLQRWPQAQRILVACGSGNNGGDGYVLARLAHRAGRQVRLLQLPGRGPQSPLAQRACTDYIGVGGRIEEFDAALAPAEVVVDALLGIGLNRAPDAELAALLGALGGLGAPVLALDVPSGVDAETGSVPGAVLPATLTLQFIVAHAGLHTGAALNHVGERALATLEVPPAAFAGCAPRAQAWTVGALRSRLAPRRQDSHKGDSGHVLCVGGNLGSGGAVMLSAESALRSGAGLVSVATRGAHVAPLLARCPEAMVHAIDDAGTLAPLLHKASVVALGPGLGQDDWARALWQTVLADSDRALILDADALNLLAQSPRPVPQAVLTPHPGEAARLLGIATAEVQRDRFAAAATLAERYQTAVVLKGAGSLVAAPGQTPRVIAAGNPGMAVGGMGDLLTGVVAALRAQGLSAFEAASVGALLHAGAGDRAAAAGQRGLLPTDLLPALRRLSNPESES</sequence>
<dbReference type="GO" id="GO:0052855">
    <property type="term" value="F:ADP-dependent NAD(P)H-hydrate dehydratase activity"/>
    <property type="evidence" value="ECO:0007669"/>
    <property type="project" value="UniProtKB-UniRule"/>
</dbReference>
<dbReference type="PROSITE" id="PS51385">
    <property type="entry name" value="YJEF_N"/>
    <property type="match status" value="1"/>
</dbReference>
<evidence type="ECO:0000256" key="19">
    <source>
        <dbReference type="PIRNR" id="PIRNR017184"/>
    </source>
</evidence>
<evidence type="ECO:0000256" key="17">
    <source>
        <dbReference type="HAMAP-Rule" id="MF_01965"/>
    </source>
</evidence>
<evidence type="ECO:0000256" key="9">
    <source>
        <dbReference type="ARBA" id="ARBA00022958"/>
    </source>
</evidence>
<dbReference type="Gene3D" id="3.40.50.10260">
    <property type="entry name" value="YjeF N-terminal domain"/>
    <property type="match status" value="1"/>
</dbReference>
<dbReference type="InterPro" id="IPR036652">
    <property type="entry name" value="YjeF_N_dom_sf"/>
</dbReference>
<comment type="catalytic activity">
    <reaction evidence="1 18 19">
        <text>(6R)-NADHX = (6S)-NADHX</text>
        <dbReference type="Rhea" id="RHEA:32215"/>
        <dbReference type="ChEBI" id="CHEBI:64074"/>
        <dbReference type="ChEBI" id="CHEBI:64075"/>
        <dbReference type="EC" id="5.1.99.6"/>
    </reaction>
</comment>
<dbReference type="Gene3D" id="3.40.1190.20">
    <property type="match status" value="1"/>
</dbReference>
<dbReference type="InterPro" id="IPR004443">
    <property type="entry name" value="YjeF_N_dom"/>
</dbReference>
<comment type="similarity">
    <text evidence="3 19">In the N-terminal section; belongs to the NnrE/AIBP family.</text>
</comment>
<dbReference type="InterPro" id="IPR017953">
    <property type="entry name" value="Carbohydrate_kinase_pred_CS"/>
</dbReference>
<evidence type="ECO:0000313" key="23">
    <source>
        <dbReference type="Proteomes" id="UP000247346"/>
    </source>
</evidence>
<dbReference type="SUPFAM" id="SSF64153">
    <property type="entry name" value="YjeF N-terminal domain-like"/>
    <property type="match status" value="1"/>
</dbReference>
<organism evidence="22 23">
    <name type="scientific">Xanthomonas sacchari</name>
    <dbReference type="NCBI Taxonomy" id="56458"/>
    <lineage>
        <taxon>Bacteria</taxon>
        <taxon>Pseudomonadati</taxon>
        <taxon>Pseudomonadota</taxon>
        <taxon>Gammaproteobacteria</taxon>
        <taxon>Lysobacterales</taxon>
        <taxon>Lysobacteraceae</taxon>
        <taxon>Xanthomonas</taxon>
    </lineage>
</organism>
<protein>
    <recommendedName>
        <fullName evidence="19">Bifunctional NAD(P)H-hydrate repair enzyme</fullName>
    </recommendedName>
    <alternativeName>
        <fullName evidence="19">Nicotinamide nucleotide repair protein</fullName>
    </alternativeName>
    <domain>
        <recommendedName>
            <fullName evidence="19">ADP-dependent (S)-NAD(P)H-hydrate dehydratase</fullName>
            <ecNumber evidence="19">4.2.1.136</ecNumber>
        </recommendedName>
        <alternativeName>
            <fullName evidence="19">ADP-dependent NAD(P)HX dehydratase</fullName>
        </alternativeName>
    </domain>
    <domain>
        <recommendedName>
            <fullName evidence="19">NAD(P)H-hydrate epimerase</fullName>
            <ecNumber evidence="19">5.1.99.6</ecNumber>
        </recommendedName>
    </domain>
</protein>
<dbReference type="GO" id="GO:0005524">
    <property type="term" value="F:ATP binding"/>
    <property type="evidence" value="ECO:0007669"/>
    <property type="project" value="UniProtKB-UniRule"/>
</dbReference>
<evidence type="ECO:0000256" key="11">
    <source>
        <dbReference type="ARBA" id="ARBA00023235"/>
    </source>
</evidence>
<dbReference type="STRING" id="56458.SB85_04030"/>
<feature type="binding site" evidence="18">
    <location>
        <position position="62"/>
    </location>
    <ligand>
        <name>K(+)</name>
        <dbReference type="ChEBI" id="CHEBI:29103"/>
    </ligand>
</feature>
<comment type="caution">
    <text evidence="22">The sequence shown here is derived from an EMBL/GenBank/DDBJ whole genome shotgun (WGS) entry which is preliminary data.</text>
</comment>
<dbReference type="HAMAP" id="MF_01965">
    <property type="entry name" value="NADHX_dehydratase"/>
    <property type="match status" value="1"/>
</dbReference>
<evidence type="ECO:0000256" key="2">
    <source>
        <dbReference type="ARBA" id="ARBA00000909"/>
    </source>
</evidence>
<evidence type="ECO:0000256" key="18">
    <source>
        <dbReference type="HAMAP-Rule" id="MF_01966"/>
    </source>
</evidence>
<dbReference type="HAMAP" id="MF_01966">
    <property type="entry name" value="NADHX_epimerase"/>
    <property type="match status" value="1"/>
</dbReference>
<feature type="binding site" evidence="18">
    <location>
        <position position="157"/>
    </location>
    <ligand>
        <name>(6S)-NADPHX</name>
        <dbReference type="ChEBI" id="CHEBI:64076"/>
    </ligand>
</feature>
<feature type="binding site" evidence="17">
    <location>
        <position position="367"/>
    </location>
    <ligand>
        <name>(6S)-NADPHX</name>
        <dbReference type="ChEBI" id="CHEBI:64076"/>
    </ligand>
</feature>
<name>A0A2P5Z9W5_9XANT</name>
<comment type="similarity">
    <text evidence="4 19">In the C-terminal section; belongs to the NnrD/CARKD family.</text>
</comment>
<dbReference type="GO" id="GO:0046496">
    <property type="term" value="P:nicotinamide nucleotide metabolic process"/>
    <property type="evidence" value="ECO:0007669"/>
    <property type="project" value="UniProtKB-UniRule"/>
</dbReference>
<evidence type="ECO:0000313" key="22">
    <source>
        <dbReference type="EMBL" id="PPU85371.1"/>
    </source>
</evidence>
<keyword evidence="8 17" id="KW-0521">NADP</keyword>
<dbReference type="GeneID" id="93879565"/>
<dbReference type="GO" id="GO:0110051">
    <property type="term" value="P:metabolite repair"/>
    <property type="evidence" value="ECO:0007669"/>
    <property type="project" value="TreeGrafter"/>
</dbReference>
<dbReference type="Pfam" id="PF03853">
    <property type="entry name" value="YjeF_N"/>
    <property type="match status" value="1"/>
</dbReference>
<evidence type="ECO:0000256" key="8">
    <source>
        <dbReference type="ARBA" id="ARBA00022857"/>
    </source>
</evidence>
<dbReference type="RefSeq" id="WP_010342819.1">
    <property type="nucleotide sequence ID" value="NZ_CP132343.1"/>
</dbReference>
<comment type="catalytic activity">
    <reaction evidence="2 18 19">
        <text>(6R)-NADPHX = (6S)-NADPHX</text>
        <dbReference type="Rhea" id="RHEA:32227"/>
        <dbReference type="ChEBI" id="CHEBI:64076"/>
        <dbReference type="ChEBI" id="CHEBI:64077"/>
        <dbReference type="EC" id="5.1.99.6"/>
    </reaction>
</comment>
<comment type="subunit">
    <text evidence="17">Homotetramer.</text>
</comment>
<dbReference type="AlphaFoldDB" id="A0A2P5Z9W5"/>
<evidence type="ECO:0000256" key="10">
    <source>
        <dbReference type="ARBA" id="ARBA00023027"/>
    </source>
</evidence>
<dbReference type="Pfam" id="PF01256">
    <property type="entry name" value="Carb_kinase"/>
    <property type="match status" value="1"/>
</dbReference>
<keyword evidence="6 17" id="KW-0547">Nucleotide-binding</keyword>
<evidence type="ECO:0000259" key="20">
    <source>
        <dbReference type="PROSITE" id="PS51383"/>
    </source>
</evidence>
<evidence type="ECO:0000256" key="7">
    <source>
        <dbReference type="ARBA" id="ARBA00022840"/>
    </source>
</evidence>
<feature type="binding site" evidence="17">
    <location>
        <position position="434"/>
    </location>
    <ligand>
        <name>(6S)-NADPHX</name>
        <dbReference type="ChEBI" id="CHEBI:64076"/>
    </ligand>
</feature>
<evidence type="ECO:0000256" key="14">
    <source>
        <dbReference type="ARBA" id="ARBA00025153"/>
    </source>
</evidence>
<proteinExistence type="inferred from homology"/>
<evidence type="ECO:0000256" key="5">
    <source>
        <dbReference type="ARBA" id="ARBA00022723"/>
    </source>
</evidence>
<dbReference type="Proteomes" id="UP000247346">
    <property type="component" value="Unassembled WGS sequence"/>
</dbReference>
<feature type="binding site" evidence="18">
    <location>
        <position position="160"/>
    </location>
    <ligand>
        <name>K(+)</name>
        <dbReference type="ChEBI" id="CHEBI:29103"/>
    </ligand>
</feature>
<feature type="binding site" evidence="18">
    <location>
        <begin position="61"/>
        <end position="65"/>
    </location>
    <ligand>
        <name>(6S)-NADPHX</name>
        <dbReference type="ChEBI" id="CHEBI:64076"/>
    </ligand>
</feature>